<keyword evidence="5 11" id="KW-0732">Signal</keyword>
<keyword evidence="3 12" id="KW-0645">Protease</keyword>
<dbReference type="InterPro" id="IPR006026">
    <property type="entry name" value="Peptidase_Metallo"/>
</dbReference>
<dbReference type="PANTHER" id="PTHR10127">
    <property type="entry name" value="DISCOIDIN, CUB, EGF, LAMININ , AND ZINC METALLOPROTEASE DOMAIN CONTAINING"/>
    <property type="match status" value="1"/>
</dbReference>
<evidence type="ECO:0000259" key="15">
    <source>
        <dbReference type="PROSITE" id="PS51864"/>
    </source>
</evidence>
<reference evidence="16 17" key="1">
    <citation type="submission" date="2015-09" db="EMBL/GenBank/DDBJ databases">
        <title>Draft genome of the parasitic nematode Teladorsagia circumcincta isolate WARC Sus (inbred).</title>
        <authorList>
            <person name="Mitreva M."/>
        </authorList>
    </citation>
    <scope>NUCLEOTIDE SEQUENCE [LARGE SCALE GENOMIC DNA]</scope>
    <source>
        <strain evidence="16 17">S</strain>
    </source>
</reference>
<proteinExistence type="predicted"/>
<keyword evidence="6 12" id="KW-0378">Hydrolase</keyword>
<dbReference type="EMBL" id="KZ348987">
    <property type="protein sequence ID" value="PIO65473.1"/>
    <property type="molecule type" value="Genomic_DNA"/>
</dbReference>
<keyword evidence="2 11" id="KW-0964">Secreted</keyword>
<comment type="cofactor">
    <cofactor evidence="12 13">
        <name>Zn(2+)</name>
        <dbReference type="ChEBI" id="CHEBI:29105"/>
    </cofactor>
    <text evidence="12 13">Binds 1 zinc ion per subunit.</text>
</comment>
<feature type="chain" id="PRO_5013428757" description="Zinc metalloproteinase" evidence="11 13">
    <location>
        <begin position="17"/>
        <end position="490"/>
    </location>
</feature>
<dbReference type="InterPro" id="IPR001506">
    <property type="entry name" value="Peptidase_M12A"/>
</dbReference>
<feature type="binding site" evidence="12">
    <location>
        <position position="208"/>
    </location>
    <ligand>
        <name>Zn(2+)</name>
        <dbReference type="ChEBI" id="CHEBI:29105"/>
        <note>catalytic</note>
    </ligand>
</feature>
<evidence type="ECO:0000256" key="13">
    <source>
        <dbReference type="RuleBase" id="RU361183"/>
    </source>
</evidence>
<accession>A0A2G9U5H6</accession>
<keyword evidence="4 12" id="KW-0479">Metal-binding</keyword>
<evidence type="ECO:0000313" key="17">
    <source>
        <dbReference type="Proteomes" id="UP000230423"/>
    </source>
</evidence>
<comment type="subcellular location">
    <subcellularLocation>
        <location evidence="1 11">Secreted</location>
    </subcellularLocation>
</comment>
<evidence type="ECO:0000256" key="8">
    <source>
        <dbReference type="ARBA" id="ARBA00023049"/>
    </source>
</evidence>
<dbReference type="GO" id="GO:0004222">
    <property type="term" value="F:metalloendopeptidase activity"/>
    <property type="evidence" value="ECO:0007669"/>
    <property type="project" value="UniProtKB-UniRule"/>
</dbReference>
<dbReference type="PANTHER" id="PTHR10127:SF780">
    <property type="entry name" value="METALLOENDOPEPTIDASE"/>
    <property type="match status" value="1"/>
</dbReference>
<keyword evidence="14" id="KW-0175">Coiled coil</keyword>
<dbReference type="InterPro" id="IPR017050">
    <property type="entry name" value="Metallopeptidase_nem"/>
</dbReference>
<evidence type="ECO:0000256" key="5">
    <source>
        <dbReference type="ARBA" id="ARBA00022729"/>
    </source>
</evidence>
<dbReference type="OrthoDB" id="5826793at2759"/>
<evidence type="ECO:0000256" key="10">
    <source>
        <dbReference type="ARBA" id="ARBA00023180"/>
    </source>
</evidence>
<dbReference type="SUPFAM" id="SSF55486">
    <property type="entry name" value="Metalloproteases ('zincins'), catalytic domain"/>
    <property type="match status" value="1"/>
</dbReference>
<keyword evidence="8 12" id="KW-0482">Metalloprotease</keyword>
<dbReference type="Gene3D" id="3.40.390.10">
    <property type="entry name" value="Collagenase (Catalytic Domain)"/>
    <property type="match status" value="1"/>
</dbReference>
<gene>
    <name evidence="16" type="ORF">TELCIR_12858</name>
</gene>
<feature type="coiled-coil region" evidence="14">
    <location>
        <begin position="72"/>
        <end position="99"/>
    </location>
</feature>
<evidence type="ECO:0000256" key="12">
    <source>
        <dbReference type="PROSITE-ProRule" id="PRU01211"/>
    </source>
</evidence>
<dbReference type="GO" id="GO:0008270">
    <property type="term" value="F:zinc ion binding"/>
    <property type="evidence" value="ECO:0007669"/>
    <property type="project" value="UniProtKB-UniRule"/>
</dbReference>
<evidence type="ECO:0000256" key="9">
    <source>
        <dbReference type="ARBA" id="ARBA00023157"/>
    </source>
</evidence>
<evidence type="ECO:0000256" key="14">
    <source>
        <dbReference type="SAM" id="Coils"/>
    </source>
</evidence>
<feature type="signal peptide" evidence="11 13">
    <location>
        <begin position="1"/>
        <end position="16"/>
    </location>
</feature>
<dbReference type="SMART" id="SM00235">
    <property type="entry name" value="ZnMc"/>
    <property type="match status" value="1"/>
</dbReference>
<evidence type="ECO:0000256" key="4">
    <source>
        <dbReference type="ARBA" id="ARBA00022723"/>
    </source>
</evidence>
<dbReference type="PIRSF" id="PIRSF036365">
    <property type="entry name" value="Astacin_nematoda"/>
    <property type="match status" value="1"/>
</dbReference>
<feature type="domain" description="Peptidase M12A" evidence="15">
    <location>
        <begin position="166"/>
        <end position="311"/>
    </location>
</feature>
<dbReference type="AlphaFoldDB" id="A0A2G9U5H6"/>
<evidence type="ECO:0000256" key="1">
    <source>
        <dbReference type="ARBA" id="ARBA00004613"/>
    </source>
</evidence>
<evidence type="ECO:0000313" key="16">
    <source>
        <dbReference type="EMBL" id="PIO65473.1"/>
    </source>
</evidence>
<feature type="active site" evidence="12">
    <location>
        <position position="209"/>
    </location>
</feature>
<keyword evidence="9" id="KW-1015">Disulfide bond</keyword>
<dbReference type="PROSITE" id="PS51864">
    <property type="entry name" value="ASTACIN"/>
    <property type="match status" value="1"/>
</dbReference>
<sequence length="490" mass="54470">MRLLVLLLVLAVSIQAGLLDLGKVKDFFKGGNFGEKIKTATLSKFKKLFEKTGILSLGSKLAEMRSKVMKKLELSKAKKAEIERKIKEIVAKMDNTVEKMKNTIFEINAVKNVGKSLFQSDILLTKKQIEEVMEGVEGGRAKRQAFKDQNYPQTTWQRGVFYRFDDSAAENSIILIKEDGCWSYVGRVGGEQPLSLGDGCEQVGIATHELGHALGLFHTMSRYDRDDFITVVLENVVEGFVDQYIKETPQTTTNYGFTYDYGSIMHYGASSASHNNKPTMVANDTRYQESMGSQILSFIDKSMINDHYNCKAKCPKATSAKCHNGGFPHPRKCSECICPSGYGGALCDQRPAGCGQTLKAKENKQFLIDKLGFPSGVRDEFAFCNHWIEVCDNISTSHIMAGQTPLPLQAPEGKKIEIKINSISHGYAHDGCILGGVEIKTSEDQTRTGYRFCSPNDRNTVLVSASNRVPIITFNRSGQQQIILEYKIVS</sequence>
<dbReference type="GO" id="GO:0006508">
    <property type="term" value="P:proteolysis"/>
    <property type="evidence" value="ECO:0007669"/>
    <property type="project" value="UniProtKB-KW"/>
</dbReference>
<feature type="binding site" evidence="12">
    <location>
        <position position="212"/>
    </location>
    <ligand>
        <name>Zn(2+)</name>
        <dbReference type="ChEBI" id="CHEBI:29105"/>
        <note>catalytic</note>
    </ligand>
</feature>
<dbReference type="Pfam" id="PF01400">
    <property type="entry name" value="Astacin"/>
    <property type="match status" value="1"/>
</dbReference>
<comment type="caution">
    <text evidence="12">Lacks conserved residue(s) required for the propagation of feature annotation.</text>
</comment>
<dbReference type="GO" id="GO:0018996">
    <property type="term" value="P:molting cycle, collagen and cuticulin-based cuticle"/>
    <property type="evidence" value="ECO:0007669"/>
    <property type="project" value="InterPro"/>
</dbReference>
<dbReference type="Proteomes" id="UP000230423">
    <property type="component" value="Unassembled WGS sequence"/>
</dbReference>
<feature type="binding site" evidence="12">
    <location>
        <position position="218"/>
    </location>
    <ligand>
        <name>Zn(2+)</name>
        <dbReference type="ChEBI" id="CHEBI:29105"/>
        <note>catalytic</note>
    </ligand>
</feature>
<dbReference type="GO" id="GO:0005576">
    <property type="term" value="C:extracellular region"/>
    <property type="evidence" value="ECO:0007669"/>
    <property type="project" value="UniProtKB-SubCell"/>
</dbReference>
<keyword evidence="7 12" id="KW-0862">Zinc</keyword>
<name>A0A2G9U5H6_TELCI</name>
<dbReference type="InterPro" id="IPR034035">
    <property type="entry name" value="Astacin-like_dom"/>
</dbReference>
<protein>
    <recommendedName>
        <fullName evidence="11">Zinc metalloproteinase</fullName>
    </recommendedName>
</protein>
<keyword evidence="10" id="KW-0325">Glycoprotein</keyword>
<dbReference type="PRINTS" id="PR00480">
    <property type="entry name" value="ASTACIN"/>
</dbReference>
<organism evidence="16 17">
    <name type="scientific">Teladorsagia circumcincta</name>
    <name type="common">Brown stomach worm</name>
    <name type="synonym">Ostertagia circumcincta</name>
    <dbReference type="NCBI Taxonomy" id="45464"/>
    <lineage>
        <taxon>Eukaryota</taxon>
        <taxon>Metazoa</taxon>
        <taxon>Ecdysozoa</taxon>
        <taxon>Nematoda</taxon>
        <taxon>Chromadorea</taxon>
        <taxon>Rhabditida</taxon>
        <taxon>Rhabditina</taxon>
        <taxon>Rhabditomorpha</taxon>
        <taxon>Strongyloidea</taxon>
        <taxon>Trichostrongylidae</taxon>
        <taxon>Teladorsagia</taxon>
    </lineage>
</organism>
<dbReference type="CDD" id="cd04280">
    <property type="entry name" value="ZnMc_astacin_like"/>
    <property type="match status" value="1"/>
</dbReference>
<dbReference type="InterPro" id="IPR024079">
    <property type="entry name" value="MetalloPept_cat_dom_sf"/>
</dbReference>
<evidence type="ECO:0000256" key="2">
    <source>
        <dbReference type="ARBA" id="ARBA00022525"/>
    </source>
</evidence>
<evidence type="ECO:0000256" key="7">
    <source>
        <dbReference type="ARBA" id="ARBA00022833"/>
    </source>
</evidence>
<evidence type="ECO:0000256" key="3">
    <source>
        <dbReference type="ARBA" id="ARBA00022670"/>
    </source>
</evidence>
<evidence type="ECO:0000256" key="11">
    <source>
        <dbReference type="PIRNR" id="PIRNR036365"/>
    </source>
</evidence>
<evidence type="ECO:0000256" key="6">
    <source>
        <dbReference type="ARBA" id="ARBA00022801"/>
    </source>
</evidence>
<keyword evidence="17" id="KW-1185">Reference proteome</keyword>